<feature type="domain" description="Glucose/Sorbosone dehydrogenase" evidence="1">
    <location>
        <begin position="97"/>
        <end position="393"/>
    </location>
</feature>
<dbReference type="Pfam" id="PF07995">
    <property type="entry name" value="GSDH"/>
    <property type="match status" value="1"/>
</dbReference>
<dbReference type="Gene3D" id="2.120.10.30">
    <property type="entry name" value="TolB, C-terminal domain"/>
    <property type="match status" value="1"/>
</dbReference>
<dbReference type="Proteomes" id="UP001484535">
    <property type="component" value="Unassembled WGS sequence"/>
</dbReference>
<evidence type="ECO:0000313" key="2">
    <source>
        <dbReference type="EMBL" id="MEN7538212.1"/>
    </source>
</evidence>
<name>A0ABV0CZB4_9SPHN</name>
<organism evidence="2 3">
    <name type="scientific">Aurantiacibacter flavus</name>
    <dbReference type="NCBI Taxonomy" id="3145232"/>
    <lineage>
        <taxon>Bacteria</taxon>
        <taxon>Pseudomonadati</taxon>
        <taxon>Pseudomonadota</taxon>
        <taxon>Alphaproteobacteria</taxon>
        <taxon>Sphingomonadales</taxon>
        <taxon>Erythrobacteraceae</taxon>
        <taxon>Aurantiacibacter</taxon>
    </lineage>
</organism>
<dbReference type="EC" id="1.1.5.-" evidence="2"/>
<dbReference type="InterPro" id="IPR011041">
    <property type="entry name" value="Quinoprot_gluc/sorb_DH_b-prop"/>
</dbReference>
<accession>A0ABV0CZB4</accession>
<proteinExistence type="predicted"/>
<dbReference type="RefSeq" id="WP_346785663.1">
    <property type="nucleotide sequence ID" value="NZ_JBDLBR010000004.1"/>
</dbReference>
<gene>
    <name evidence="2" type="ORF">ABDJ38_13600</name>
</gene>
<dbReference type="InterPro" id="IPR011042">
    <property type="entry name" value="6-blade_b-propeller_TolB-like"/>
</dbReference>
<dbReference type="PANTHER" id="PTHR19328">
    <property type="entry name" value="HEDGEHOG-INTERACTING PROTEIN"/>
    <property type="match status" value="1"/>
</dbReference>
<dbReference type="GO" id="GO:0016491">
    <property type="term" value="F:oxidoreductase activity"/>
    <property type="evidence" value="ECO:0007669"/>
    <property type="project" value="UniProtKB-KW"/>
</dbReference>
<evidence type="ECO:0000313" key="3">
    <source>
        <dbReference type="Proteomes" id="UP001484535"/>
    </source>
</evidence>
<keyword evidence="2" id="KW-0560">Oxidoreductase</keyword>
<keyword evidence="3" id="KW-1185">Reference proteome</keyword>
<dbReference type="PANTHER" id="PTHR19328:SF13">
    <property type="entry name" value="HIPL1 PROTEIN"/>
    <property type="match status" value="1"/>
</dbReference>
<dbReference type="EMBL" id="JBDLBR010000004">
    <property type="protein sequence ID" value="MEN7538212.1"/>
    <property type="molecule type" value="Genomic_DNA"/>
</dbReference>
<reference evidence="2 3" key="1">
    <citation type="submission" date="2024-05" db="EMBL/GenBank/DDBJ databases">
        <authorList>
            <person name="Park S."/>
        </authorList>
    </citation>
    <scope>NUCLEOTIDE SEQUENCE [LARGE SCALE GENOMIC DNA]</scope>
    <source>
        <strain evidence="2 3">DGU5</strain>
    </source>
</reference>
<comment type="caution">
    <text evidence="2">The sequence shown here is derived from an EMBL/GenBank/DDBJ whole genome shotgun (WGS) entry which is preliminary data.</text>
</comment>
<dbReference type="SUPFAM" id="SSF50952">
    <property type="entry name" value="Soluble quinoprotein glucose dehydrogenase"/>
    <property type="match status" value="1"/>
</dbReference>
<dbReference type="InterPro" id="IPR012938">
    <property type="entry name" value="Glc/Sorbosone_DH"/>
</dbReference>
<sequence length="420" mass="44997">MPASTEVDDYAGIAPATEGADALVTSIFQGRGQSLLGGPANGNLPCIVKRLRTIVPVIAISWSLCSCSAPETTSKQAEAMEPDAWSSATPVDVITDLDVPWSMVIVGDEVLVSQRDRMDILAFRLGEEARRLRAVPNAATPLDGGVLGLAAFEEGDLDRNGRSWIYAYHSTASDNRIVRMAYANGALGSPEIVFTGIPAGNGHNGGRIAFGPDGMLYVATGETRQPAFSQDPQSLAGKILRMTPEGGVPEDNPFAGSVVYSMGHRNPQGLAWDDQGHLWETEFGDKEWDELNRIEPGKNYGWPAVQGRADDPDYVDPVVQWRTSVMGPSGLAYFDGTFFVAGLTGQRIWSVTFDAAGRPLTEAHFIGTYGRIRDVAEGPDGTLWFLTNNTDGRGDAPAPDDDRILSVPILSTGSARRQGA</sequence>
<evidence type="ECO:0000259" key="1">
    <source>
        <dbReference type="Pfam" id="PF07995"/>
    </source>
</evidence>
<protein>
    <submittedName>
        <fullName evidence="2">PQQ-dependent sugar dehydrogenase</fullName>
        <ecNumber evidence="2">1.1.5.-</ecNumber>
    </submittedName>
</protein>